<dbReference type="GO" id="GO:0003677">
    <property type="term" value="F:DNA binding"/>
    <property type="evidence" value="ECO:0007669"/>
    <property type="project" value="InterPro"/>
</dbReference>
<dbReference type="Pfam" id="PF14520">
    <property type="entry name" value="HHH_5"/>
    <property type="match status" value="1"/>
</dbReference>
<dbReference type="InterPro" id="IPR029398">
    <property type="entry name" value="PolB_thumb"/>
</dbReference>
<dbReference type="Gene3D" id="3.30.210.10">
    <property type="entry name" value="DNA polymerase, thumb domain"/>
    <property type="match status" value="1"/>
</dbReference>
<evidence type="ECO:0000256" key="5">
    <source>
        <dbReference type="ARBA" id="ARBA00022695"/>
    </source>
</evidence>
<sequence length="576" mass="62982">MLDKLDIARALREMGMLLQLKGENPYRARAYEAGAEALEGLTDDLGALVTARKLTSIRGVGAALAAQIAELYQTGRSEQLEELRAELPRGVLELSQVPGMTLKRIKALHEALGVGSVAELKQACLTGKVRGVKGFGAKIESSLLEGIHRHETHDDRVLLVDALELAEPLLDHVRGCEATEQAELAGGIRRWEETVARVDLVAAADDAGPVLDCFARFPRVAEVEERSASRCAVRFSGGLRGELLCVPPRDHAAALHHRTGAPAYLDALGAVARELGFTLDERGLLRGDERLAVTTEEDLYRHLGLPFIAPELREGAADIAAALAPEDRDDRDDALIEQGDIQGMVHCHTVYSDGKNTIEEMALAAEAMGMKYLTITDHSPAAHYAGGVGLDRLKQQWDEIARVQERVKVKLLRGTESDILESGSLDYPDAILEQLDVIIASIHARMKMDADQMTRRLVSAMKQPVFKIWGHALGRLIQRREPFACRVEEVLDAVAESRAAVEVNGDPYRLDMEPRWIKEARKRGIRFVISTDAHSTSALHNLRFGVGTARRGGLRRGEVLNALGPAAFKKAVRPAA</sequence>
<gene>
    <name evidence="12" type="ORF">BE08_18950</name>
</gene>
<accession>A0A150PML7</accession>
<evidence type="ECO:0000256" key="3">
    <source>
        <dbReference type="ARBA" id="ARBA00022634"/>
    </source>
</evidence>
<evidence type="ECO:0000256" key="7">
    <source>
        <dbReference type="ARBA" id="ARBA00022932"/>
    </source>
</evidence>
<dbReference type="InterPro" id="IPR003141">
    <property type="entry name" value="Pol/His_phosphatase_N"/>
</dbReference>
<dbReference type="Pfam" id="PF14716">
    <property type="entry name" value="HHH_8"/>
    <property type="match status" value="1"/>
</dbReference>
<dbReference type="EMBL" id="JELY01001130">
    <property type="protein sequence ID" value="KYF56806.1"/>
    <property type="molecule type" value="Genomic_DNA"/>
</dbReference>
<keyword evidence="7" id="KW-0239">DNA-directed DNA polymerase</keyword>
<dbReference type="InterPro" id="IPR047967">
    <property type="entry name" value="PolX_PHP"/>
</dbReference>
<dbReference type="FunFam" id="3.20.20.140:FF:000047">
    <property type="entry name" value="PHP domain-containing protein"/>
    <property type="match status" value="1"/>
</dbReference>
<evidence type="ECO:0000256" key="6">
    <source>
        <dbReference type="ARBA" id="ARBA00022705"/>
    </source>
</evidence>
<dbReference type="Gene3D" id="3.20.20.140">
    <property type="entry name" value="Metal-dependent hydrolases"/>
    <property type="match status" value="1"/>
</dbReference>
<dbReference type="Pfam" id="PF14791">
    <property type="entry name" value="DNA_pol_B_thumb"/>
    <property type="match status" value="1"/>
</dbReference>
<evidence type="ECO:0000256" key="8">
    <source>
        <dbReference type="ARBA" id="ARBA00049244"/>
    </source>
</evidence>
<dbReference type="SMART" id="SM00481">
    <property type="entry name" value="POLIIIAc"/>
    <property type="match status" value="1"/>
</dbReference>
<dbReference type="CDD" id="cd07436">
    <property type="entry name" value="PHP_PolX"/>
    <property type="match status" value="1"/>
</dbReference>
<organism evidence="12 13">
    <name type="scientific">Sorangium cellulosum</name>
    <name type="common">Polyangium cellulosum</name>
    <dbReference type="NCBI Taxonomy" id="56"/>
    <lineage>
        <taxon>Bacteria</taxon>
        <taxon>Pseudomonadati</taxon>
        <taxon>Myxococcota</taxon>
        <taxon>Polyangia</taxon>
        <taxon>Polyangiales</taxon>
        <taxon>Polyangiaceae</taxon>
        <taxon>Sorangium</taxon>
    </lineage>
</organism>
<dbReference type="Gene3D" id="1.10.150.110">
    <property type="entry name" value="DNA polymerase beta, N-terminal domain-like"/>
    <property type="match status" value="1"/>
</dbReference>
<dbReference type="Gene3D" id="3.30.460.10">
    <property type="entry name" value="Beta Polymerase, domain 2"/>
    <property type="match status" value="1"/>
</dbReference>
<dbReference type="InterPro" id="IPR043519">
    <property type="entry name" value="NT_sf"/>
</dbReference>
<dbReference type="InterPro" id="IPR016195">
    <property type="entry name" value="Pol/histidinol_Pase-like"/>
</dbReference>
<dbReference type="InterPro" id="IPR050243">
    <property type="entry name" value="PHP_phosphatase"/>
</dbReference>
<keyword evidence="6" id="KW-0235">DNA replication</keyword>
<comment type="catalytic activity">
    <reaction evidence="8">
        <text>DNA(n) + a 2'-deoxyribonucleoside 5'-triphosphate = DNA(n+1) + diphosphate</text>
        <dbReference type="Rhea" id="RHEA:22508"/>
        <dbReference type="Rhea" id="RHEA-COMP:17339"/>
        <dbReference type="Rhea" id="RHEA-COMP:17340"/>
        <dbReference type="ChEBI" id="CHEBI:33019"/>
        <dbReference type="ChEBI" id="CHEBI:61560"/>
        <dbReference type="ChEBI" id="CHEBI:173112"/>
        <dbReference type="EC" id="2.7.7.7"/>
    </reaction>
</comment>
<dbReference type="Proteomes" id="UP000075420">
    <property type="component" value="Unassembled WGS sequence"/>
</dbReference>
<dbReference type="AlphaFoldDB" id="A0A150PML7"/>
<dbReference type="GO" id="GO:0003887">
    <property type="term" value="F:DNA-directed DNA polymerase activity"/>
    <property type="evidence" value="ECO:0007669"/>
    <property type="project" value="UniProtKB-KW"/>
</dbReference>
<dbReference type="PANTHER" id="PTHR36928:SF1">
    <property type="entry name" value="PHOSPHATASE YCDX-RELATED"/>
    <property type="match status" value="1"/>
</dbReference>
<comment type="caution">
    <text evidence="12">The sequence shown here is derived from an EMBL/GenBank/DDBJ whole genome shotgun (WGS) entry which is preliminary data.</text>
</comment>
<keyword evidence="4" id="KW-0808">Transferase</keyword>
<dbReference type="GO" id="GO:0006281">
    <property type="term" value="P:DNA repair"/>
    <property type="evidence" value="ECO:0007669"/>
    <property type="project" value="InterPro"/>
</dbReference>
<dbReference type="SUPFAM" id="SSF81301">
    <property type="entry name" value="Nucleotidyltransferase"/>
    <property type="match status" value="1"/>
</dbReference>
<keyword evidence="5" id="KW-0548">Nucleotidyltransferase</keyword>
<feature type="domain" description="Helix-hairpin-helix DNA-binding motif class 1" evidence="9">
    <location>
        <begin position="127"/>
        <end position="146"/>
    </location>
</feature>
<dbReference type="GO" id="GO:0005829">
    <property type="term" value="C:cytosol"/>
    <property type="evidence" value="ECO:0007669"/>
    <property type="project" value="TreeGrafter"/>
</dbReference>
<comment type="cofactor">
    <cofactor evidence="1">
        <name>Mg(2+)</name>
        <dbReference type="ChEBI" id="CHEBI:18420"/>
    </cofactor>
</comment>
<evidence type="ECO:0000259" key="9">
    <source>
        <dbReference type="SMART" id="SM00278"/>
    </source>
</evidence>
<dbReference type="GO" id="GO:0008270">
    <property type="term" value="F:zinc ion binding"/>
    <property type="evidence" value="ECO:0007669"/>
    <property type="project" value="TreeGrafter"/>
</dbReference>
<dbReference type="InterPro" id="IPR010996">
    <property type="entry name" value="HHH_MUS81"/>
</dbReference>
<dbReference type="Pfam" id="PF02811">
    <property type="entry name" value="PHP"/>
    <property type="match status" value="1"/>
</dbReference>
<dbReference type="EC" id="2.7.7.7" evidence="2"/>
<dbReference type="PIRSF" id="PIRSF005047">
    <property type="entry name" value="UCP005047_YshC"/>
    <property type="match status" value="1"/>
</dbReference>
<evidence type="ECO:0000313" key="13">
    <source>
        <dbReference type="Proteomes" id="UP000075420"/>
    </source>
</evidence>
<keyword evidence="3" id="KW-0237">DNA synthesis</keyword>
<evidence type="ECO:0000259" key="11">
    <source>
        <dbReference type="SMART" id="SM00483"/>
    </source>
</evidence>
<dbReference type="InterPro" id="IPR002054">
    <property type="entry name" value="DNA-dir_DNA_pol_X"/>
</dbReference>
<protein>
    <recommendedName>
        <fullName evidence="2">DNA-directed DNA polymerase</fullName>
        <ecNumber evidence="2">2.7.7.7</ecNumber>
    </recommendedName>
</protein>
<evidence type="ECO:0000259" key="10">
    <source>
        <dbReference type="SMART" id="SM00481"/>
    </source>
</evidence>
<feature type="domain" description="Helix-hairpin-helix DNA-binding motif class 1" evidence="9">
    <location>
        <begin position="92"/>
        <end position="111"/>
    </location>
</feature>
<dbReference type="InterPro" id="IPR022311">
    <property type="entry name" value="PolX-like"/>
</dbReference>
<dbReference type="Gene3D" id="1.10.150.20">
    <property type="entry name" value="5' to 3' exonuclease, C-terminal subdomain"/>
    <property type="match status" value="1"/>
</dbReference>
<name>A0A150PML7_SORCE</name>
<dbReference type="SUPFAM" id="SSF89550">
    <property type="entry name" value="PHP domain-like"/>
    <property type="match status" value="1"/>
</dbReference>
<dbReference type="PANTHER" id="PTHR36928">
    <property type="entry name" value="PHOSPHATASE YCDX-RELATED"/>
    <property type="match status" value="1"/>
</dbReference>
<evidence type="ECO:0000256" key="4">
    <source>
        <dbReference type="ARBA" id="ARBA00022679"/>
    </source>
</evidence>
<dbReference type="InterPro" id="IPR037160">
    <property type="entry name" value="DNA_Pol_thumb_sf"/>
</dbReference>
<feature type="domain" description="Polymerase/histidinol phosphatase N-terminal" evidence="10">
    <location>
        <begin position="343"/>
        <end position="421"/>
    </location>
</feature>
<feature type="domain" description="Helix-hairpin-helix DNA-binding motif class 1" evidence="9">
    <location>
        <begin position="52"/>
        <end position="71"/>
    </location>
</feature>
<evidence type="ECO:0000256" key="2">
    <source>
        <dbReference type="ARBA" id="ARBA00012417"/>
    </source>
</evidence>
<evidence type="ECO:0000256" key="1">
    <source>
        <dbReference type="ARBA" id="ARBA00001946"/>
    </source>
</evidence>
<dbReference type="SMART" id="SM00483">
    <property type="entry name" value="POLXc"/>
    <property type="match status" value="1"/>
</dbReference>
<dbReference type="SMART" id="SM00278">
    <property type="entry name" value="HhH1"/>
    <property type="match status" value="3"/>
</dbReference>
<dbReference type="CDD" id="cd00141">
    <property type="entry name" value="NT_POLXc"/>
    <property type="match status" value="1"/>
</dbReference>
<dbReference type="InterPro" id="IPR003583">
    <property type="entry name" value="Hlx-hairpin-Hlx_DNA-bd_motif"/>
</dbReference>
<reference evidence="12 13" key="1">
    <citation type="submission" date="2014-02" db="EMBL/GenBank/DDBJ databases">
        <title>The small core and large imbalanced accessory genome model reveals a collaborative survival strategy of Sorangium cellulosum strains in nature.</title>
        <authorList>
            <person name="Han K."/>
            <person name="Peng R."/>
            <person name="Blom J."/>
            <person name="Li Y.-Z."/>
        </authorList>
    </citation>
    <scope>NUCLEOTIDE SEQUENCE [LARGE SCALE GENOMIC DNA]</scope>
    <source>
        <strain evidence="12 13">So0157-25</strain>
    </source>
</reference>
<proteinExistence type="predicted"/>
<dbReference type="SUPFAM" id="SSF47802">
    <property type="entry name" value="DNA polymerase beta, N-terminal domain-like"/>
    <property type="match status" value="1"/>
</dbReference>
<feature type="domain" description="DNA-directed DNA polymerase X" evidence="11">
    <location>
        <begin position="1"/>
        <end position="314"/>
    </location>
</feature>
<dbReference type="InterPro" id="IPR004013">
    <property type="entry name" value="PHP_dom"/>
</dbReference>
<dbReference type="InterPro" id="IPR027421">
    <property type="entry name" value="DNA_pol_lamdba_lyase_dom_sf"/>
</dbReference>
<dbReference type="GO" id="GO:0042578">
    <property type="term" value="F:phosphoric ester hydrolase activity"/>
    <property type="evidence" value="ECO:0007669"/>
    <property type="project" value="TreeGrafter"/>
</dbReference>
<evidence type="ECO:0000313" key="12">
    <source>
        <dbReference type="EMBL" id="KYF56806.1"/>
    </source>
</evidence>